<protein>
    <submittedName>
        <fullName evidence="1">Uncharacterized protein</fullName>
    </submittedName>
</protein>
<gene>
    <name evidence="1" type="ORF">CGZ92_01145</name>
</gene>
<reference evidence="1 2" key="1">
    <citation type="submission" date="2017-07" db="EMBL/GenBank/DDBJ databases">
        <title>Draft whole genome sequences of clinical Proprionibacteriaceae strains.</title>
        <authorList>
            <person name="Bernier A.-M."/>
            <person name="Bernard K."/>
            <person name="Domingo M.-C."/>
        </authorList>
    </citation>
    <scope>NUCLEOTIDE SEQUENCE [LARGE SCALE GENOMIC DNA]</scope>
    <source>
        <strain evidence="1 2">NML 160184</strain>
    </source>
</reference>
<evidence type="ECO:0000313" key="2">
    <source>
        <dbReference type="Proteomes" id="UP000216533"/>
    </source>
</evidence>
<dbReference type="RefSeq" id="WP_094449562.1">
    <property type="nucleotide sequence ID" value="NZ_NMVI01000005.1"/>
</dbReference>
<dbReference type="AlphaFoldDB" id="A0A255EG10"/>
<name>A0A255EG10_9ACTN</name>
<evidence type="ECO:0000313" key="1">
    <source>
        <dbReference type="EMBL" id="OYN90469.1"/>
    </source>
</evidence>
<dbReference type="EMBL" id="NMVI01000005">
    <property type="protein sequence ID" value="OYN90469.1"/>
    <property type="molecule type" value="Genomic_DNA"/>
</dbReference>
<proteinExistence type="predicted"/>
<dbReference type="Proteomes" id="UP000216533">
    <property type="component" value="Unassembled WGS sequence"/>
</dbReference>
<sequence>MPTYVLDGGNTTRLSARPLTLRVQGAPCELRATVAGQPAEQAILPAAGTLVLPRIDDDVEVAVVPLGADEFGAGSRLTVTIGSDVRGEVDPERAVLSGVDVSGLRRRELVVIRSEGSRVAITAQGRRVEAPLSPLATAARDLCRSVLGAEALPPAEQGSLALLIDTSASMHLPLSVGAAAVATEILVGVGRVYAPDETPQVYAGSTDRSVAGGDDPIAAVTEQVTGAEDSSGFDPSHLVSSAAGQVWVMLTDGLVAATPPEVHPMVAVRPSTWQVMEHRLPGASPLWCDLTPEQVGQADSPAAELIREQLLADPNSLRVAVLPLLRRVLTDERAAQLGLAEAGVANR</sequence>
<organism evidence="1 2">
    <name type="scientific">Parenemella sanctibonifatiensis</name>
    <dbReference type="NCBI Taxonomy" id="2016505"/>
    <lineage>
        <taxon>Bacteria</taxon>
        <taxon>Bacillati</taxon>
        <taxon>Actinomycetota</taxon>
        <taxon>Actinomycetes</taxon>
        <taxon>Propionibacteriales</taxon>
        <taxon>Propionibacteriaceae</taxon>
        <taxon>Parenemella</taxon>
    </lineage>
</organism>
<comment type="caution">
    <text evidence="1">The sequence shown here is derived from an EMBL/GenBank/DDBJ whole genome shotgun (WGS) entry which is preliminary data.</text>
</comment>
<accession>A0A255EG10</accession>